<gene>
    <name evidence="2" type="ORF">QFZ49_000059</name>
</gene>
<evidence type="ECO:0000313" key="2">
    <source>
        <dbReference type="EMBL" id="MDQ0930152.1"/>
    </source>
</evidence>
<protein>
    <submittedName>
        <fullName evidence="2">Uncharacterized protein</fullName>
    </submittedName>
</protein>
<accession>A0ABU0RG72</accession>
<reference evidence="2 3" key="1">
    <citation type="submission" date="2023-07" db="EMBL/GenBank/DDBJ databases">
        <title>Comparative genomics of wheat-associated soil bacteria to identify genetic determinants of phenazine resistance.</title>
        <authorList>
            <person name="Mouncey N."/>
        </authorList>
    </citation>
    <scope>NUCLEOTIDE SEQUENCE [LARGE SCALE GENOMIC DNA]</scope>
    <source>
        <strain evidence="2 3">W2I16</strain>
    </source>
</reference>
<dbReference type="Proteomes" id="UP001223072">
    <property type="component" value="Unassembled WGS sequence"/>
</dbReference>
<proteinExistence type="predicted"/>
<name>A0ABU0RG72_9ACTN</name>
<organism evidence="2 3">
    <name type="scientific">Streptomyces turgidiscabies</name>
    <dbReference type="NCBI Taxonomy" id="85558"/>
    <lineage>
        <taxon>Bacteria</taxon>
        <taxon>Bacillati</taxon>
        <taxon>Actinomycetota</taxon>
        <taxon>Actinomycetes</taxon>
        <taxon>Kitasatosporales</taxon>
        <taxon>Streptomycetaceae</taxon>
        <taxon>Streptomyces</taxon>
    </lineage>
</organism>
<sequence length="125" mass="13917">MIAMADTIHNDPRWRAWWSGAEQRELTISVNYSAKFGRGSVTARGDRTWASFRMEESRFRGRGAGALAHLAHGDMETVFARVSTALDMPVPVDIPLPADATPPTPAHVASRERLADLRKRHRAQP</sequence>
<keyword evidence="3" id="KW-1185">Reference proteome</keyword>
<evidence type="ECO:0000256" key="1">
    <source>
        <dbReference type="SAM" id="MobiDB-lite"/>
    </source>
</evidence>
<evidence type="ECO:0000313" key="3">
    <source>
        <dbReference type="Proteomes" id="UP001223072"/>
    </source>
</evidence>
<comment type="caution">
    <text evidence="2">The sequence shown here is derived from an EMBL/GenBank/DDBJ whole genome shotgun (WGS) entry which is preliminary data.</text>
</comment>
<feature type="region of interest" description="Disordered" evidence="1">
    <location>
        <begin position="95"/>
        <end position="125"/>
    </location>
</feature>
<dbReference type="EMBL" id="JAUSZS010000002">
    <property type="protein sequence ID" value="MDQ0930152.1"/>
    <property type="molecule type" value="Genomic_DNA"/>
</dbReference>